<dbReference type="STRING" id="310782.SAMN05216499_103274"/>
<dbReference type="EMBL" id="FRBI01000003">
    <property type="protein sequence ID" value="SHL27611.1"/>
    <property type="molecule type" value="Genomic_DNA"/>
</dbReference>
<evidence type="ECO:0000313" key="3">
    <source>
        <dbReference type="Proteomes" id="UP000184111"/>
    </source>
</evidence>
<dbReference type="InterPro" id="IPR057679">
    <property type="entry name" value="DUF7919"/>
</dbReference>
<keyword evidence="3" id="KW-1185">Reference proteome</keyword>
<organism evidence="2 3">
    <name type="scientific">Actinacidiphila paucisporea</name>
    <dbReference type="NCBI Taxonomy" id="310782"/>
    <lineage>
        <taxon>Bacteria</taxon>
        <taxon>Bacillati</taxon>
        <taxon>Actinomycetota</taxon>
        <taxon>Actinomycetes</taxon>
        <taxon>Kitasatosporales</taxon>
        <taxon>Streptomycetaceae</taxon>
        <taxon>Actinacidiphila</taxon>
    </lineage>
</organism>
<dbReference type="Proteomes" id="UP000184111">
    <property type="component" value="Unassembled WGS sequence"/>
</dbReference>
<proteinExistence type="predicted"/>
<protein>
    <recommendedName>
        <fullName evidence="1">DUF7919 domain-containing protein</fullName>
    </recommendedName>
</protein>
<dbReference type="RefSeq" id="WP_073495087.1">
    <property type="nucleotide sequence ID" value="NZ_FRBI01000003.1"/>
</dbReference>
<reference evidence="2 3" key="1">
    <citation type="submission" date="2016-11" db="EMBL/GenBank/DDBJ databases">
        <authorList>
            <person name="Jaros S."/>
            <person name="Januszkiewicz K."/>
            <person name="Wedrychowicz H."/>
        </authorList>
    </citation>
    <scope>NUCLEOTIDE SEQUENCE [LARGE SCALE GENOMIC DNA]</scope>
    <source>
        <strain evidence="2 3">CGMCC 4.2025</strain>
    </source>
</reference>
<dbReference type="OrthoDB" id="5523878at2"/>
<evidence type="ECO:0000313" key="2">
    <source>
        <dbReference type="EMBL" id="SHL27611.1"/>
    </source>
</evidence>
<sequence>MATYSELAPYTYLLDTVPPGTRALTVGWLGEGSDFPEGEVPRGFLDAFISLARDHPSARTRGWHACPLPHEEGVLPYPYRAEAGDGTIALGSAEVRVRSASGDVLVAPDLAYHYVKDHHYLPPGEFIEAVMAKRHVTEHGS</sequence>
<gene>
    <name evidence="2" type="ORF">SAMN05216499_103274</name>
</gene>
<accession>A0A1M6ZAW1</accession>
<dbReference type="Pfam" id="PF25535">
    <property type="entry name" value="DUF7919"/>
    <property type="match status" value="1"/>
</dbReference>
<evidence type="ECO:0000259" key="1">
    <source>
        <dbReference type="Pfam" id="PF25535"/>
    </source>
</evidence>
<name>A0A1M6ZAW1_9ACTN</name>
<feature type="domain" description="DUF7919" evidence="1">
    <location>
        <begin position="3"/>
        <end position="131"/>
    </location>
</feature>
<dbReference type="AlphaFoldDB" id="A0A1M6ZAW1"/>